<keyword evidence="1" id="KW-0732">Signal</keyword>
<dbReference type="WBParaSite" id="ACAC_0000599101-mRNA-1">
    <property type="protein sequence ID" value="ACAC_0000599101-mRNA-1"/>
    <property type="gene ID" value="ACAC_0000599101"/>
</dbReference>
<evidence type="ECO:0000313" key="3">
    <source>
        <dbReference type="WBParaSite" id="ACAC_0000599101-mRNA-1"/>
    </source>
</evidence>
<sequence>MVTSLGNMAKVSTILLLLSLLAITAVFECGAPSVELVADNVTTTCIIYGSTVTAVCNETCRLISGENVSDISPTTLLISGILTTTNIITANWSIEMWQNVVDRVVQNLALGPFGSNFFTAFATVA</sequence>
<reference evidence="2" key="1">
    <citation type="submission" date="2012-09" db="EMBL/GenBank/DDBJ databases">
        <authorList>
            <person name="Martin A.A."/>
        </authorList>
    </citation>
    <scope>NUCLEOTIDE SEQUENCE</scope>
</reference>
<protein>
    <submittedName>
        <fullName evidence="3">Transmembrane protein</fullName>
    </submittedName>
</protein>
<feature type="chain" id="PRO_5005326557" evidence="1">
    <location>
        <begin position="27"/>
        <end position="125"/>
    </location>
</feature>
<feature type="signal peptide" evidence="1">
    <location>
        <begin position="1"/>
        <end position="26"/>
    </location>
</feature>
<organism evidence="2 3">
    <name type="scientific">Angiostrongylus cantonensis</name>
    <name type="common">Rat lungworm</name>
    <dbReference type="NCBI Taxonomy" id="6313"/>
    <lineage>
        <taxon>Eukaryota</taxon>
        <taxon>Metazoa</taxon>
        <taxon>Ecdysozoa</taxon>
        <taxon>Nematoda</taxon>
        <taxon>Chromadorea</taxon>
        <taxon>Rhabditida</taxon>
        <taxon>Rhabditina</taxon>
        <taxon>Rhabditomorpha</taxon>
        <taxon>Strongyloidea</taxon>
        <taxon>Metastrongylidae</taxon>
        <taxon>Angiostrongylus</taxon>
    </lineage>
</organism>
<name>A0A0K0D7E6_ANGCA</name>
<accession>A0A0K0D7E6</accession>
<proteinExistence type="predicted"/>
<evidence type="ECO:0000256" key="1">
    <source>
        <dbReference type="SAM" id="SignalP"/>
    </source>
</evidence>
<keyword evidence="2" id="KW-1185">Reference proteome</keyword>
<dbReference type="AlphaFoldDB" id="A0A0K0D7E6"/>
<evidence type="ECO:0000313" key="2">
    <source>
        <dbReference type="Proteomes" id="UP000035642"/>
    </source>
</evidence>
<reference evidence="3" key="2">
    <citation type="submission" date="2017-02" db="UniProtKB">
        <authorList>
            <consortium name="WormBaseParasite"/>
        </authorList>
    </citation>
    <scope>IDENTIFICATION</scope>
</reference>
<dbReference type="Proteomes" id="UP000035642">
    <property type="component" value="Unassembled WGS sequence"/>
</dbReference>